<dbReference type="InterPro" id="IPR036047">
    <property type="entry name" value="F-box-like_dom_sf"/>
</dbReference>
<evidence type="ECO:0000313" key="2">
    <source>
        <dbReference type="EnsemblPlants" id="ONIVA07G06410.1"/>
    </source>
</evidence>
<proteinExistence type="predicted"/>
<feature type="region of interest" description="Disordered" evidence="1">
    <location>
        <begin position="314"/>
        <end position="339"/>
    </location>
</feature>
<name>A0A0E0HYB7_ORYNI</name>
<sequence length="568" mass="63531">MDGGDRLSALPNDVLHLILLRLRSAEAAARTSVLARRWRHVWATLPELRFRMDVSLAAHAAPALRRLEVSTDADDPAASTAALRLAAPRVAGELSFCIWPRWDDAPEEDDGPAPVRRPGVVKLPCFEKATELWLILGLLGVSLPKSGVFAQLTALAFRDVRFTGRCDLGAVVSSKRCPVLQKLQVHDSQDLYNLTIFSESLLHIELSDLHGGMGRLMIVATLLRVLDVRHCFYWRTYRSHSLVRDQPYAAVFTPALEDLIWVDAYDPTTVQFGGVERLRKLVTQLQLMLLRRFETVSILQLELDYPEIRRRRPEGRLSSASATTMMTSPSSTSPTPSVTWTTCSGSRKSHCYTVATATSHPLSSASSCYVAMRRPTTGAHGGEKGMGRSQYLMEAITMLPAIEVMSLELSKRGHAFGQCVFHLLRMSTGIRKLKLALRGGLKDSEERISVLSTWFQGHQADARCSASCICNRPQAWKTEDLFLDSLHEVEISGFRGSEHELAFLKRLFGWAAILKTFTMHLHLDLTVSDDLCKELLSLATPETDVKIYFYRDDDVHARPAWVSYTPEE</sequence>
<evidence type="ECO:0000256" key="1">
    <source>
        <dbReference type="SAM" id="MobiDB-lite"/>
    </source>
</evidence>
<dbReference type="SUPFAM" id="SSF81383">
    <property type="entry name" value="F-box domain"/>
    <property type="match status" value="1"/>
</dbReference>
<accession>A0A0E0HYB7</accession>
<evidence type="ECO:0000313" key="3">
    <source>
        <dbReference type="Proteomes" id="UP000006591"/>
    </source>
</evidence>
<dbReference type="PANTHER" id="PTHR34709:SF61">
    <property type="entry name" value="OS07G0229100 PROTEIN"/>
    <property type="match status" value="1"/>
</dbReference>
<dbReference type="PANTHER" id="PTHR34709">
    <property type="entry name" value="OS10G0396666 PROTEIN"/>
    <property type="match status" value="1"/>
</dbReference>
<dbReference type="EnsemblPlants" id="ONIVA07G06410.1">
    <property type="protein sequence ID" value="ONIVA07G06410.1"/>
    <property type="gene ID" value="ONIVA07G06410"/>
</dbReference>
<dbReference type="HOGENOM" id="CLU_017148_6_1_1"/>
<dbReference type="Gramene" id="ONIVA07G06410.1">
    <property type="protein sequence ID" value="ONIVA07G06410.1"/>
    <property type="gene ID" value="ONIVA07G06410"/>
</dbReference>
<dbReference type="AlphaFoldDB" id="A0A0E0HYB7"/>
<reference evidence="2" key="2">
    <citation type="submission" date="2018-04" db="EMBL/GenBank/DDBJ databases">
        <title>OnivRS2 (Oryza nivara Reference Sequence Version 2).</title>
        <authorList>
            <person name="Zhang J."/>
            <person name="Kudrna D."/>
            <person name="Lee S."/>
            <person name="Talag J."/>
            <person name="Rajasekar S."/>
            <person name="Welchert J."/>
            <person name="Hsing Y.-I."/>
            <person name="Wing R.A."/>
        </authorList>
    </citation>
    <scope>NUCLEOTIDE SEQUENCE [LARGE SCALE GENOMIC DNA]</scope>
    <source>
        <strain evidence="2">SL10</strain>
    </source>
</reference>
<keyword evidence="3" id="KW-1185">Reference proteome</keyword>
<dbReference type="OMA" id="HQICKPP"/>
<organism evidence="2">
    <name type="scientific">Oryza nivara</name>
    <name type="common">Indian wild rice</name>
    <name type="synonym">Oryza sativa f. spontanea</name>
    <dbReference type="NCBI Taxonomy" id="4536"/>
    <lineage>
        <taxon>Eukaryota</taxon>
        <taxon>Viridiplantae</taxon>
        <taxon>Streptophyta</taxon>
        <taxon>Embryophyta</taxon>
        <taxon>Tracheophyta</taxon>
        <taxon>Spermatophyta</taxon>
        <taxon>Magnoliopsida</taxon>
        <taxon>Liliopsida</taxon>
        <taxon>Poales</taxon>
        <taxon>Poaceae</taxon>
        <taxon>BOP clade</taxon>
        <taxon>Oryzoideae</taxon>
        <taxon>Oryzeae</taxon>
        <taxon>Oryzinae</taxon>
        <taxon>Oryza</taxon>
    </lineage>
</organism>
<dbReference type="STRING" id="4536.A0A0E0HYB7"/>
<protein>
    <recommendedName>
        <fullName evidence="4">F-box domain-containing protein</fullName>
    </recommendedName>
</protein>
<dbReference type="InterPro" id="IPR055312">
    <property type="entry name" value="FBL15-like"/>
</dbReference>
<dbReference type="Proteomes" id="UP000006591">
    <property type="component" value="Chromosome 7"/>
</dbReference>
<evidence type="ECO:0008006" key="4">
    <source>
        <dbReference type="Google" id="ProtNLM"/>
    </source>
</evidence>
<feature type="compositionally biased region" description="Low complexity" evidence="1">
    <location>
        <begin position="318"/>
        <end position="339"/>
    </location>
</feature>
<reference evidence="2" key="1">
    <citation type="submission" date="2015-04" db="UniProtKB">
        <authorList>
            <consortium name="EnsemblPlants"/>
        </authorList>
    </citation>
    <scope>IDENTIFICATION</scope>
    <source>
        <strain evidence="2">SL10</strain>
    </source>
</reference>